<feature type="non-terminal residue" evidence="3">
    <location>
        <position position="1"/>
    </location>
</feature>
<dbReference type="InterPro" id="IPR008042">
    <property type="entry name" value="Retrotrans_Pao"/>
</dbReference>
<dbReference type="EMBL" id="GBHO01007399">
    <property type="protein sequence ID" value="JAG36205.1"/>
    <property type="molecule type" value="Transcribed_RNA"/>
</dbReference>
<dbReference type="InterPro" id="IPR040676">
    <property type="entry name" value="DUF5641"/>
</dbReference>
<dbReference type="InterPro" id="IPR036397">
    <property type="entry name" value="RNaseH_sf"/>
</dbReference>
<dbReference type="GO" id="GO:0003676">
    <property type="term" value="F:nucleic acid binding"/>
    <property type="evidence" value="ECO:0007669"/>
    <property type="project" value="InterPro"/>
</dbReference>
<dbReference type="InterPro" id="IPR041588">
    <property type="entry name" value="Integrase_H2C2"/>
</dbReference>
<dbReference type="Pfam" id="PF18701">
    <property type="entry name" value="DUF5641"/>
    <property type="match status" value="1"/>
</dbReference>
<accession>A0A0A9Z327</accession>
<dbReference type="EMBL" id="GBHO01007402">
    <property type="protein sequence ID" value="JAG36202.1"/>
    <property type="molecule type" value="Transcribed_RNA"/>
</dbReference>
<dbReference type="InterPro" id="IPR001584">
    <property type="entry name" value="Integrase_cat-core"/>
</dbReference>
<name>A0A0A9Z327_LYGHE</name>
<dbReference type="AlphaFoldDB" id="A0A0A9Z327"/>
<proteinExistence type="predicted"/>
<evidence type="ECO:0000259" key="1">
    <source>
        <dbReference type="PROSITE" id="PS50994"/>
    </source>
</evidence>
<dbReference type="InterPro" id="IPR012337">
    <property type="entry name" value="RNaseH-like_sf"/>
</dbReference>
<feature type="domain" description="Integrase catalytic" evidence="1">
    <location>
        <begin position="395"/>
        <end position="598"/>
    </location>
</feature>
<sequence length="720" mass="82138">AEKWKLLIDELPHLSHVKIPRFIGNLQQFRIVGFADASNKAYCAAMYIQGLTFTGIHSHLIIAKTKLAPVKQVSIPRLELCAALLLSRLYESISQFISSVSGDRLPARFFSDSSVVLGWIHTPSYKLKTFVGNRVTEINQLTPASAWRHVPSEMNPADCGSRGLLPHKLIEFDLWWNGPPWLLFPEEEWPSSKFDIPTELPELSNKGVSLVSSTNHPHFLRWISRFSSYLKLLRSIAWMKRQIQNLKRKKAGLSLKIDRFTTTDLNESLQVCIKQTQLYYFFDGDMKYAERALSKFSKLHPFIDKFGILRVGGRLRHSSLSEDHKHPILLPPDAHLTRIMVDHYHRLYLHPGPNALQAMIQTQFWVPSLRRLVRQRNFYCITCYKARAKGLTPIMGDLPPCRLQGGRAFLNVGVDFAGPFIIRDSLRRKAQQSKAYLCLFVCMASKALHLEVVSSLTTEAFLATLSRFVSRRGLPAEIFSDCGTNFVGASHKIRECLEWFNETSTNDAVNQFSTKLGFQWNFNPPHTPHFGGLWEAGVKSSKNLLHRIAGDAVLTFEEMTTLFAKIEAILNSRPLCPLSNSPEETDFLSPGHFLVGRPLLAIPQPPLVQVRDNLLSRWQLIKKMEDSFWNRWRREYLSTLQARVKWHRPSTNLEVGDLVLIKGDTNVLQWPLARVTQIHPGKDDVVRVATVRTPASSYRRPVTKLIPLLPLKSSPYPEEE</sequence>
<dbReference type="Pfam" id="PF17921">
    <property type="entry name" value="Integrase_H2C2"/>
    <property type="match status" value="1"/>
</dbReference>
<evidence type="ECO:0000313" key="2">
    <source>
        <dbReference type="EMBL" id="JAG36202.1"/>
    </source>
</evidence>
<evidence type="ECO:0000313" key="3">
    <source>
        <dbReference type="EMBL" id="JAG36205.1"/>
    </source>
</evidence>
<dbReference type="PANTHER" id="PTHR47331">
    <property type="entry name" value="PHD-TYPE DOMAIN-CONTAINING PROTEIN"/>
    <property type="match status" value="1"/>
</dbReference>
<gene>
    <name evidence="2" type="ORF">CM83_25279</name>
    <name evidence="3" type="ORF">CM83_25280</name>
</gene>
<dbReference type="Gene3D" id="3.30.420.10">
    <property type="entry name" value="Ribonuclease H-like superfamily/Ribonuclease H"/>
    <property type="match status" value="1"/>
</dbReference>
<dbReference type="SUPFAM" id="SSF53098">
    <property type="entry name" value="Ribonuclease H-like"/>
    <property type="match status" value="1"/>
</dbReference>
<reference evidence="3" key="2">
    <citation type="submission" date="2014-07" db="EMBL/GenBank/DDBJ databases">
        <authorList>
            <person name="Hull J."/>
        </authorList>
    </citation>
    <scope>NUCLEOTIDE SEQUENCE</scope>
</reference>
<dbReference type="GO" id="GO:0015074">
    <property type="term" value="P:DNA integration"/>
    <property type="evidence" value="ECO:0007669"/>
    <property type="project" value="InterPro"/>
</dbReference>
<protein>
    <recommendedName>
        <fullName evidence="1">Integrase catalytic domain-containing protein</fullName>
    </recommendedName>
</protein>
<dbReference type="PANTHER" id="PTHR47331:SF1">
    <property type="entry name" value="GAG-LIKE PROTEIN"/>
    <property type="match status" value="1"/>
</dbReference>
<dbReference type="PROSITE" id="PS50994">
    <property type="entry name" value="INTEGRASE"/>
    <property type="match status" value="1"/>
</dbReference>
<reference evidence="3" key="1">
    <citation type="journal article" date="2014" name="PLoS ONE">
        <title>Transcriptome-Based Identification of ABC Transporters in the Western Tarnished Plant Bug Lygus hesperus.</title>
        <authorList>
            <person name="Hull J.J."/>
            <person name="Chaney K."/>
            <person name="Geib S.M."/>
            <person name="Fabrick J.A."/>
            <person name="Brent C.S."/>
            <person name="Walsh D."/>
            <person name="Lavine L.C."/>
        </authorList>
    </citation>
    <scope>NUCLEOTIDE SEQUENCE</scope>
</reference>
<dbReference type="Pfam" id="PF05380">
    <property type="entry name" value="Peptidase_A17"/>
    <property type="match status" value="1"/>
</dbReference>
<organism evidence="3">
    <name type="scientific">Lygus hesperus</name>
    <name type="common">Western plant bug</name>
    <dbReference type="NCBI Taxonomy" id="30085"/>
    <lineage>
        <taxon>Eukaryota</taxon>
        <taxon>Metazoa</taxon>
        <taxon>Ecdysozoa</taxon>
        <taxon>Arthropoda</taxon>
        <taxon>Hexapoda</taxon>
        <taxon>Insecta</taxon>
        <taxon>Pterygota</taxon>
        <taxon>Neoptera</taxon>
        <taxon>Paraneoptera</taxon>
        <taxon>Hemiptera</taxon>
        <taxon>Heteroptera</taxon>
        <taxon>Panheteroptera</taxon>
        <taxon>Cimicomorpha</taxon>
        <taxon>Miridae</taxon>
        <taxon>Mirini</taxon>
        <taxon>Lygus</taxon>
    </lineage>
</organism>